<feature type="transmembrane region" description="Helical" evidence="6">
    <location>
        <begin position="340"/>
        <end position="362"/>
    </location>
</feature>
<gene>
    <name evidence="7" type="primary">lptG</name>
    <name evidence="7" type="ORF">HRQ87_13010</name>
</gene>
<feature type="transmembrane region" description="Helical" evidence="6">
    <location>
        <begin position="59"/>
        <end position="79"/>
    </location>
</feature>
<dbReference type="Pfam" id="PF03739">
    <property type="entry name" value="LptF_LptG"/>
    <property type="match status" value="1"/>
</dbReference>
<evidence type="ECO:0000256" key="6">
    <source>
        <dbReference type="SAM" id="Phobius"/>
    </source>
</evidence>
<comment type="subcellular location">
    <subcellularLocation>
        <location evidence="1">Cell membrane</location>
        <topology evidence="1">Multi-pass membrane protein</topology>
    </subcellularLocation>
</comment>
<dbReference type="RefSeq" id="WP_174138866.1">
    <property type="nucleotide sequence ID" value="NZ_JABUFE010000007.1"/>
</dbReference>
<feature type="transmembrane region" description="Helical" evidence="6">
    <location>
        <begin position="276"/>
        <end position="298"/>
    </location>
</feature>
<feature type="transmembrane region" description="Helical" evidence="6">
    <location>
        <begin position="99"/>
        <end position="117"/>
    </location>
</feature>
<evidence type="ECO:0000256" key="1">
    <source>
        <dbReference type="ARBA" id="ARBA00004651"/>
    </source>
</evidence>
<protein>
    <submittedName>
        <fullName evidence="7">LPS export ABC transporter permease LptG</fullName>
    </submittedName>
</protein>
<keyword evidence="4 6" id="KW-1133">Transmembrane helix</keyword>
<comment type="caution">
    <text evidence="7">The sequence shown here is derived from an EMBL/GenBank/DDBJ whole genome shotgun (WGS) entry which is preliminary data.</text>
</comment>
<evidence type="ECO:0000256" key="4">
    <source>
        <dbReference type="ARBA" id="ARBA00022989"/>
    </source>
</evidence>
<feature type="transmembrane region" description="Helical" evidence="6">
    <location>
        <begin position="310"/>
        <end position="328"/>
    </location>
</feature>
<proteinExistence type="predicted"/>
<evidence type="ECO:0000313" key="8">
    <source>
        <dbReference type="Proteomes" id="UP000777935"/>
    </source>
</evidence>
<organism evidence="7 8">
    <name type="scientific">Parasulfitobacter algicola</name>
    <dbReference type="NCBI Taxonomy" id="2614809"/>
    <lineage>
        <taxon>Bacteria</taxon>
        <taxon>Pseudomonadati</taxon>
        <taxon>Pseudomonadota</taxon>
        <taxon>Alphaproteobacteria</taxon>
        <taxon>Rhodobacterales</taxon>
        <taxon>Roseobacteraceae</taxon>
        <taxon>Parasulfitobacter</taxon>
    </lineage>
</organism>
<evidence type="ECO:0000313" key="7">
    <source>
        <dbReference type="EMBL" id="NSX55723.1"/>
    </source>
</evidence>
<feature type="transmembrane region" description="Helical" evidence="6">
    <location>
        <begin position="12"/>
        <end position="32"/>
    </location>
</feature>
<accession>A0ABX2IYU5</accession>
<dbReference type="EMBL" id="JABUFE010000007">
    <property type="protein sequence ID" value="NSX55723.1"/>
    <property type="molecule type" value="Genomic_DNA"/>
</dbReference>
<dbReference type="InterPro" id="IPR005495">
    <property type="entry name" value="LptG/LptF_permease"/>
</dbReference>
<dbReference type="PANTHER" id="PTHR33529:SF2">
    <property type="entry name" value="LIPOPOLYSACCHARIDE EXPORT SYSTEM PERMEASE PROTEIN LPTG"/>
    <property type="match status" value="1"/>
</dbReference>
<evidence type="ECO:0000256" key="2">
    <source>
        <dbReference type="ARBA" id="ARBA00022475"/>
    </source>
</evidence>
<dbReference type="InterPro" id="IPR030923">
    <property type="entry name" value="LptG"/>
</dbReference>
<reference evidence="7 8" key="1">
    <citation type="submission" date="2020-06" db="EMBL/GenBank/DDBJ databases">
        <title>Sulfitobacter algicola sp. nov., isolated from green algae.</title>
        <authorList>
            <person name="Wang C."/>
        </authorList>
    </citation>
    <scope>NUCLEOTIDE SEQUENCE [LARGE SCALE GENOMIC DNA]</scope>
    <source>
        <strain evidence="7 8">1151</strain>
    </source>
</reference>
<sequence length="365" mass="40105">MKLHLYFARKFIMSFLIVLGVFFAMLALLDLVEQLRRFDTDEVGLPEIVQLTLLNVPTGLYRILPLIVILATLMLFLSLARSSEMVVTRASGRSAMRSLISPVIVALLLGGVALAAFNPIVAATQKQYELKSQRYSSGEESVLSVSSEGLWLRQGSAQGQTVIRASRANLDGTILQDVTFITFTSDGTPTRRIEAAEAQLQSGAWLLLSVKDWRLDSGENPEGTSSLYETLDVETELTRDSIQDSFGTPSAIPIWELPSFIAALERAGFAANQHRMWFQMELAMPLLLVAMVLVGAGFTMRHTRFGRTGLMVLMAVMMGFGLYIIRNFAQIMGESGQIPILLAAWAPPISAICLSLGLLFHLEDG</sequence>
<keyword evidence="5 6" id="KW-0472">Membrane</keyword>
<dbReference type="PANTHER" id="PTHR33529">
    <property type="entry name" value="SLR0882 PROTEIN-RELATED"/>
    <property type="match status" value="1"/>
</dbReference>
<keyword evidence="2" id="KW-1003">Cell membrane</keyword>
<dbReference type="Proteomes" id="UP000777935">
    <property type="component" value="Unassembled WGS sequence"/>
</dbReference>
<dbReference type="NCBIfam" id="TIGR04408">
    <property type="entry name" value="LptG_lptG"/>
    <property type="match status" value="1"/>
</dbReference>
<evidence type="ECO:0000256" key="5">
    <source>
        <dbReference type="ARBA" id="ARBA00023136"/>
    </source>
</evidence>
<keyword evidence="3 6" id="KW-0812">Transmembrane</keyword>
<keyword evidence="8" id="KW-1185">Reference proteome</keyword>
<evidence type="ECO:0000256" key="3">
    <source>
        <dbReference type="ARBA" id="ARBA00022692"/>
    </source>
</evidence>
<name>A0ABX2IYU5_9RHOB</name>